<comment type="caution">
    <text evidence="2">The sequence shown here is derived from an EMBL/GenBank/DDBJ whole genome shotgun (WGS) entry which is preliminary data.</text>
</comment>
<protein>
    <submittedName>
        <fullName evidence="2">Winged helix-turn-helix domain-containing protein</fullName>
    </submittedName>
</protein>
<gene>
    <name evidence="2" type="ORF">NJ959_22350</name>
</gene>
<reference evidence="2" key="1">
    <citation type="submission" date="2022-06" db="EMBL/GenBank/DDBJ databases">
        <title>New cyanobacteria of genus Symplocastrum in benthos of Lake Baikal.</title>
        <authorList>
            <person name="Sorokovikova E."/>
            <person name="Tikhonova I."/>
            <person name="Krasnopeev A."/>
            <person name="Evseev P."/>
            <person name="Gladkikh A."/>
            <person name="Belykh O."/>
        </authorList>
    </citation>
    <scope>NUCLEOTIDE SEQUENCE</scope>
    <source>
        <strain evidence="2">BBK-W-15</strain>
    </source>
</reference>
<dbReference type="InterPro" id="IPR009057">
    <property type="entry name" value="Homeodomain-like_sf"/>
</dbReference>
<dbReference type="EMBL" id="JAMZMM010000290">
    <property type="protein sequence ID" value="MCP2731168.1"/>
    <property type="molecule type" value="Genomic_DNA"/>
</dbReference>
<dbReference type="InterPro" id="IPR025959">
    <property type="entry name" value="Winged_HTH_dom"/>
</dbReference>
<dbReference type="Proteomes" id="UP001204953">
    <property type="component" value="Unassembled WGS sequence"/>
</dbReference>
<dbReference type="SUPFAM" id="SSF46689">
    <property type="entry name" value="Homeodomain-like"/>
    <property type="match status" value="1"/>
</dbReference>
<evidence type="ECO:0000313" key="3">
    <source>
        <dbReference type="Proteomes" id="UP001204953"/>
    </source>
</evidence>
<sequence length="188" mass="21902">MPAKNHLSQEQKERLIKLLKESESSYLREKVLIILLINDGKNYQKVSEFLDIAYTTVAYWSVHGAPDNIKSFTDERSQGSFRKVTPEYEKILLDTIEKEPEEYGYEFGRWTAVRLATYLEQVTGIKLSGSQISRILHKKKYVYIWAKYSLESKQNPLIRQAFKEKLAGYLKITKDTPDLLQVNTPDSF</sequence>
<feature type="domain" description="Winged helix-turn helix" evidence="1">
    <location>
        <begin position="106"/>
        <end position="165"/>
    </location>
</feature>
<evidence type="ECO:0000313" key="2">
    <source>
        <dbReference type="EMBL" id="MCP2731168.1"/>
    </source>
</evidence>
<accession>A0AAE3GWJ0</accession>
<dbReference type="AlphaFoldDB" id="A0AAE3GWJ0"/>
<keyword evidence="3" id="KW-1185">Reference proteome</keyword>
<name>A0AAE3GWJ0_9CYAN</name>
<evidence type="ECO:0000259" key="1">
    <source>
        <dbReference type="Pfam" id="PF13592"/>
    </source>
</evidence>
<proteinExistence type="predicted"/>
<organism evidence="2 3">
    <name type="scientific">Limnofasciculus baicalensis BBK-W-15</name>
    <dbReference type="NCBI Taxonomy" id="2699891"/>
    <lineage>
        <taxon>Bacteria</taxon>
        <taxon>Bacillati</taxon>
        <taxon>Cyanobacteriota</taxon>
        <taxon>Cyanophyceae</taxon>
        <taxon>Coleofasciculales</taxon>
        <taxon>Coleofasciculaceae</taxon>
        <taxon>Limnofasciculus</taxon>
        <taxon>Limnofasciculus baicalensis</taxon>
    </lineage>
</organism>
<dbReference type="Pfam" id="PF13592">
    <property type="entry name" value="HTH_33"/>
    <property type="match status" value="1"/>
</dbReference>